<feature type="domain" description="Protein kinase" evidence="10">
    <location>
        <begin position="128"/>
        <end position="400"/>
    </location>
</feature>
<keyword evidence="9" id="KW-0812">Transmembrane</keyword>
<evidence type="ECO:0000313" key="12">
    <source>
        <dbReference type="Proteomes" id="UP000008631"/>
    </source>
</evidence>
<dbReference type="RefSeq" id="WP_013563776.1">
    <property type="nucleotide sequence ID" value="NC_014962.1"/>
</dbReference>
<keyword evidence="5 11" id="KW-0418">Kinase</keyword>
<dbReference type="Gene3D" id="3.30.200.20">
    <property type="entry name" value="Phosphorylase Kinase, domain 1"/>
    <property type="match status" value="1"/>
</dbReference>
<keyword evidence="3" id="KW-0808">Transferase</keyword>
<gene>
    <name evidence="11" type="ordered locus">Isop_0897</name>
</gene>
<evidence type="ECO:0000256" key="8">
    <source>
        <dbReference type="SAM" id="MobiDB-lite"/>
    </source>
</evidence>
<dbReference type="SUPFAM" id="SSF56112">
    <property type="entry name" value="Protein kinase-like (PK-like)"/>
    <property type="match status" value="1"/>
</dbReference>
<dbReference type="InterPro" id="IPR008271">
    <property type="entry name" value="Ser/Thr_kinase_AS"/>
</dbReference>
<evidence type="ECO:0000259" key="10">
    <source>
        <dbReference type="PROSITE" id="PS50011"/>
    </source>
</evidence>
<evidence type="ECO:0000256" key="5">
    <source>
        <dbReference type="ARBA" id="ARBA00022777"/>
    </source>
</evidence>
<evidence type="ECO:0000256" key="1">
    <source>
        <dbReference type="ARBA" id="ARBA00012513"/>
    </source>
</evidence>
<dbReference type="HOGENOM" id="CLU_639192_0_0_0"/>
<keyword evidence="4 7" id="KW-0547">Nucleotide-binding</keyword>
<dbReference type="PANTHER" id="PTHR43289">
    <property type="entry name" value="MITOGEN-ACTIVATED PROTEIN KINASE KINASE KINASE 20-RELATED"/>
    <property type="match status" value="1"/>
</dbReference>
<evidence type="ECO:0000256" key="6">
    <source>
        <dbReference type="ARBA" id="ARBA00022840"/>
    </source>
</evidence>
<name>E8R2Y3_ISOPI</name>
<dbReference type="PROSITE" id="PS00107">
    <property type="entry name" value="PROTEIN_KINASE_ATP"/>
    <property type="match status" value="1"/>
</dbReference>
<dbReference type="Pfam" id="PF00069">
    <property type="entry name" value="Pkinase"/>
    <property type="match status" value="1"/>
</dbReference>
<evidence type="ECO:0000313" key="11">
    <source>
        <dbReference type="EMBL" id="ADV61487.1"/>
    </source>
</evidence>
<feature type="transmembrane region" description="Helical" evidence="9">
    <location>
        <begin position="452"/>
        <end position="472"/>
    </location>
</feature>
<accession>E8R2Y3</accession>
<dbReference type="InterPro" id="IPR000719">
    <property type="entry name" value="Prot_kinase_dom"/>
</dbReference>
<dbReference type="SMART" id="SM00220">
    <property type="entry name" value="S_TKc"/>
    <property type="match status" value="1"/>
</dbReference>
<reference key="1">
    <citation type="submission" date="2010-11" db="EMBL/GenBank/DDBJ databases">
        <title>The complete sequence of chromosome of Isophaera pallida ATCC 43644.</title>
        <authorList>
            <consortium name="US DOE Joint Genome Institute (JGI-PGF)"/>
            <person name="Lucas S."/>
            <person name="Copeland A."/>
            <person name="Lapidus A."/>
            <person name="Bruce D."/>
            <person name="Goodwin L."/>
            <person name="Pitluck S."/>
            <person name="Kyrpides N."/>
            <person name="Mavromatis K."/>
            <person name="Pagani I."/>
            <person name="Ivanova N."/>
            <person name="Saunders E."/>
            <person name="Brettin T."/>
            <person name="Detter J.C."/>
            <person name="Han C."/>
            <person name="Tapia R."/>
            <person name="Land M."/>
            <person name="Hauser L."/>
            <person name="Markowitz V."/>
            <person name="Cheng J.-F."/>
            <person name="Hugenholtz P."/>
            <person name="Woyke T."/>
            <person name="Wu D."/>
            <person name="Eisen J.A."/>
        </authorList>
    </citation>
    <scope>NUCLEOTIDE SEQUENCE</scope>
    <source>
        <strain>ATCC 43644</strain>
    </source>
</reference>
<keyword evidence="2 11" id="KW-0723">Serine/threonine-protein kinase</keyword>
<dbReference type="PANTHER" id="PTHR43289:SF6">
    <property type="entry name" value="SERINE_THREONINE-PROTEIN KINASE NEKL-3"/>
    <property type="match status" value="1"/>
</dbReference>
<dbReference type="STRING" id="575540.Isop_0897"/>
<protein>
    <recommendedName>
        <fullName evidence="1">non-specific serine/threonine protein kinase</fullName>
        <ecNumber evidence="1">2.7.11.1</ecNumber>
    </recommendedName>
</protein>
<feature type="region of interest" description="Disordered" evidence="8">
    <location>
        <begin position="1"/>
        <end position="46"/>
    </location>
</feature>
<dbReference type="InterPro" id="IPR017441">
    <property type="entry name" value="Protein_kinase_ATP_BS"/>
</dbReference>
<feature type="compositionally biased region" description="Pro residues" evidence="8">
    <location>
        <begin position="30"/>
        <end position="41"/>
    </location>
</feature>
<dbReference type="CDD" id="cd14014">
    <property type="entry name" value="STKc_PknB_like"/>
    <property type="match status" value="1"/>
</dbReference>
<dbReference type="KEGG" id="ipa:Isop_0897"/>
<evidence type="ECO:0000256" key="9">
    <source>
        <dbReference type="SAM" id="Phobius"/>
    </source>
</evidence>
<proteinExistence type="predicted"/>
<evidence type="ECO:0000256" key="4">
    <source>
        <dbReference type="ARBA" id="ARBA00022741"/>
    </source>
</evidence>
<dbReference type="FunFam" id="1.10.510.10:FF:000021">
    <property type="entry name" value="Serine/threonine protein kinase"/>
    <property type="match status" value="1"/>
</dbReference>
<feature type="compositionally biased region" description="Low complexity" evidence="8">
    <location>
        <begin position="15"/>
        <end position="29"/>
    </location>
</feature>
<organism evidence="11 12">
    <name type="scientific">Isosphaera pallida (strain ATCC 43644 / DSM 9630 / IS1B)</name>
    <dbReference type="NCBI Taxonomy" id="575540"/>
    <lineage>
        <taxon>Bacteria</taxon>
        <taxon>Pseudomonadati</taxon>
        <taxon>Planctomycetota</taxon>
        <taxon>Planctomycetia</taxon>
        <taxon>Isosphaerales</taxon>
        <taxon>Isosphaeraceae</taxon>
        <taxon>Isosphaera</taxon>
    </lineage>
</organism>
<evidence type="ECO:0000256" key="2">
    <source>
        <dbReference type="ARBA" id="ARBA00022527"/>
    </source>
</evidence>
<feature type="binding site" evidence="7">
    <location>
        <position position="157"/>
    </location>
    <ligand>
        <name>ATP</name>
        <dbReference type="ChEBI" id="CHEBI:30616"/>
    </ligand>
</feature>
<keyword evidence="9" id="KW-1133">Transmembrane helix</keyword>
<dbReference type="Gene3D" id="1.10.510.10">
    <property type="entry name" value="Transferase(Phosphotransferase) domain 1"/>
    <property type="match status" value="1"/>
</dbReference>
<evidence type="ECO:0000256" key="7">
    <source>
        <dbReference type="PROSITE-ProRule" id="PRU10141"/>
    </source>
</evidence>
<dbReference type="GO" id="GO:0005524">
    <property type="term" value="F:ATP binding"/>
    <property type="evidence" value="ECO:0007669"/>
    <property type="project" value="UniProtKB-UniRule"/>
</dbReference>
<dbReference type="GO" id="GO:0004674">
    <property type="term" value="F:protein serine/threonine kinase activity"/>
    <property type="evidence" value="ECO:0007669"/>
    <property type="project" value="UniProtKB-KW"/>
</dbReference>
<evidence type="ECO:0000256" key="3">
    <source>
        <dbReference type="ARBA" id="ARBA00022679"/>
    </source>
</evidence>
<dbReference type="InterPro" id="IPR011009">
    <property type="entry name" value="Kinase-like_dom_sf"/>
</dbReference>
<sequence>MAPMTDSGGTPSGPRPGTASNSPTPASRPTAPPSSPPPSGTKPPTFVSELRARQEVASRGLAIKPEIDEAVQEIERQRPGEPAKRDARKFLEEMVRRRYLTQTQAVRLLRELAQAAEAGAGKLDIPGYEILAPIGQGSMGMVYKARQTSVDRIVALKMIRESLASDENFVTRFVREAKNAARLAHNNIVNVYDAGVARGRHFFVMEYVEGSTVKDQLDQGKPYEPARALEIVIAVARALKHASEKGLIHRDIKPENIIITKDGVVKLADLGLARPVDDDSLKSAEAGLAIGTPYYISPEQVFGRTDIDVRADIYSLGATFYHMVTGKVPFEGDDPVEVMKKHISKTVDLVPPDQVNPKVPDGMAIVIETMMARDRAARYQKADDLLIDLECLQRGERPLIAEQRSDELSALAAAEAEADAADPDELTQRSYADDESAELIRLRSQLALRTTLLLVIGLLFLLSFLANIVILAR</sequence>
<dbReference type="PROSITE" id="PS00108">
    <property type="entry name" value="PROTEIN_KINASE_ST"/>
    <property type="match status" value="1"/>
</dbReference>
<reference evidence="11 12" key="2">
    <citation type="journal article" date="2011" name="Stand. Genomic Sci.">
        <title>Complete genome sequence of Isosphaera pallida type strain (IS1B).</title>
        <authorList>
            <consortium name="US DOE Joint Genome Institute (JGI-PGF)"/>
            <person name="Goker M."/>
            <person name="Cleland D."/>
            <person name="Saunders E."/>
            <person name="Lapidus A."/>
            <person name="Nolan M."/>
            <person name="Lucas S."/>
            <person name="Hammon N."/>
            <person name="Deshpande S."/>
            <person name="Cheng J.F."/>
            <person name="Tapia R."/>
            <person name="Han C."/>
            <person name="Goodwin L."/>
            <person name="Pitluck S."/>
            <person name="Liolios K."/>
            <person name="Pagani I."/>
            <person name="Ivanova N."/>
            <person name="Mavromatis K."/>
            <person name="Pati A."/>
            <person name="Chen A."/>
            <person name="Palaniappan K."/>
            <person name="Land M."/>
            <person name="Hauser L."/>
            <person name="Chang Y.J."/>
            <person name="Jeffries C.D."/>
            <person name="Detter J.C."/>
            <person name="Beck B."/>
            <person name="Woyke T."/>
            <person name="Bristow J."/>
            <person name="Eisen J.A."/>
            <person name="Markowitz V."/>
            <person name="Hugenholtz P."/>
            <person name="Kyrpides N.C."/>
            <person name="Klenk H.P."/>
        </authorList>
    </citation>
    <scope>NUCLEOTIDE SEQUENCE [LARGE SCALE GENOMIC DNA]</scope>
    <source>
        <strain evidence="12">ATCC 43644 / DSM 9630 / IS1B</strain>
    </source>
</reference>
<dbReference type="PROSITE" id="PS50011">
    <property type="entry name" value="PROTEIN_KINASE_DOM"/>
    <property type="match status" value="1"/>
</dbReference>
<dbReference type="eggNOG" id="COG0515">
    <property type="taxonomic scope" value="Bacteria"/>
</dbReference>
<keyword evidence="9" id="KW-0472">Membrane</keyword>
<dbReference type="InParanoid" id="E8R2Y3"/>
<keyword evidence="6 7" id="KW-0067">ATP-binding</keyword>
<keyword evidence="12" id="KW-1185">Reference proteome</keyword>
<dbReference type="EC" id="2.7.11.1" evidence="1"/>
<dbReference type="AlphaFoldDB" id="E8R2Y3"/>
<dbReference type="EMBL" id="CP002353">
    <property type="protein sequence ID" value="ADV61487.1"/>
    <property type="molecule type" value="Genomic_DNA"/>
</dbReference>
<dbReference type="Proteomes" id="UP000008631">
    <property type="component" value="Chromosome"/>
</dbReference>